<sequence length="166" mass="17497">MNGLEGFDAHWVWIAIGLILAALEMLVPGVYLIWLAIAAIITGLLTLGIDLALPAQVVVFVSLSLIAAFSAKRFLRDSPIESSDPLLNQRGTRLIGENALVTQAIVGGSGRVKYGDSEWIARGPDIGEGERVRITGSDGTILMVEPFNLIADSPAGDTDDAGGKQA</sequence>
<dbReference type="EMBL" id="CP127221">
    <property type="protein sequence ID" value="WIW96644.1"/>
    <property type="molecule type" value="Genomic_DNA"/>
</dbReference>
<dbReference type="KEGG" id="arue:QQX03_03425"/>
<dbReference type="AlphaFoldDB" id="A0A9Y2BA68"/>
<dbReference type="PANTHER" id="PTHR33507:SF3">
    <property type="entry name" value="INNER MEMBRANE PROTEIN YBBJ"/>
    <property type="match status" value="1"/>
</dbReference>
<reference evidence="7 8" key="1">
    <citation type="submission" date="2023-06" db="EMBL/GenBank/DDBJ databases">
        <title>Altererythrobacter rubellus NBRC 112769 genome.</title>
        <authorList>
            <person name="Zhang K."/>
        </authorList>
    </citation>
    <scope>NUCLEOTIDE SEQUENCE [LARGE SCALE GENOMIC DNA]</scope>
    <source>
        <strain evidence="7 8">NBRC 112769</strain>
    </source>
</reference>
<dbReference type="InterPro" id="IPR002810">
    <property type="entry name" value="NfeD-like_C"/>
</dbReference>
<evidence type="ECO:0000256" key="2">
    <source>
        <dbReference type="ARBA" id="ARBA00022692"/>
    </source>
</evidence>
<evidence type="ECO:0000256" key="3">
    <source>
        <dbReference type="ARBA" id="ARBA00022989"/>
    </source>
</evidence>
<feature type="transmembrane region" description="Helical" evidence="5">
    <location>
        <begin position="51"/>
        <end position="71"/>
    </location>
</feature>
<evidence type="ECO:0000313" key="7">
    <source>
        <dbReference type="EMBL" id="WIW96644.1"/>
    </source>
</evidence>
<evidence type="ECO:0000256" key="1">
    <source>
        <dbReference type="ARBA" id="ARBA00004141"/>
    </source>
</evidence>
<organism evidence="7 8">
    <name type="scientific">Altererythrobacter rubellus</name>
    <dbReference type="NCBI Taxonomy" id="2173831"/>
    <lineage>
        <taxon>Bacteria</taxon>
        <taxon>Pseudomonadati</taxon>
        <taxon>Pseudomonadota</taxon>
        <taxon>Alphaproteobacteria</taxon>
        <taxon>Sphingomonadales</taxon>
        <taxon>Erythrobacteraceae</taxon>
        <taxon>Altererythrobacter</taxon>
    </lineage>
</organism>
<evidence type="ECO:0000256" key="4">
    <source>
        <dbReference type="ARBA" id="ARBA00023136"/>
    </source>
</evidence>
<dbReference type="Proteomes" id="UP001231445">
    <property type="component" value="Chromosome"/>
</dbReference>
<keyword evidence="2 5" id="KW-0812">Transmembrane</keyword>
<dbReference type="Pfam" id="PF01957">
    <property type="entry name" value="NfeD"/>
    <property type="match status" value="1"/>
</dbReference>
<dbReference type="InterPro" id="IPR052165">
    <property type="entry name" value="Membrane_assoc_protease"/>
</dbReference>
<keyword evidence="8" id="KW-1185">Reference proteome</keyword>
<keyword evidence="3 5" id="KW-1133">Transmembrane helix</keyword>
<dbReference type="InterPro" id="IPR012340">
    <property type="entry name" value="NA-bd_OB-fold"/>
</dbReference>
<feature type="transmembrane region" description="Helical" evidence="5">
    <location>
        <begin position="12"/>
        <end position="45"/>
    </location>
</feature>
<evidence type="ECO:0000256" key="5">
    <source>
        <dbReference type="SAM" id="Phobius"/>
    </source>
</evidence>
<dbReference type="Gene3D" id="2.40.50.140">
    <property type="entry name" value="Nucleic acid-binding proteins"/>
    <property type="match status" value="1"/>
</dbReference>
<name>A0A9Y2BA68_9SPHN</name>
<keyword evidence="4 5" id="KW-0472">Membrane</keyword>
<evidence type="ECO:0000313" key="8">
    <source>
        <dbReference type="Proteomes" id="UP001231445"/>
    </source>
</evidence>
<evidence type="ECO:0000259" key="6">
    <source>
        <dbReference type="Pfam" id="PF01957"/>
    </source>
</evidence>
<dbReference type="PANTHER" id="PTHR33507">
    <property type="entry name" value="INNER MEMBRANE PROTEIN YBBJ"/>
    <property type="match status" value="1"/>
</dbReference>
<protein>
    <submittedName>
        <fullName evidence="7">NfeD family protein</fullName>
    </submittedName>
</protein>
<accession>A0A9Y2BA68</accession>
<comment type="subcellular location">
    <subcellularLocation>
        <location evidence="1">Membrane</location>
        <topology evidence="1">Multi-pass membrane protein</topology>
    </subcellularLocation>
</comment>
<dbReference type="GO" id="GO:0005886">
    <property type="term" value="C:plasma membrane"/>
    <property type="evidence" value="ECO:0007669"/>
    <property type="project" value="TreeGrafter"/>
</dbReference>
<proteinExistence type="predicted"/>
<gene>
    <name evidence="7" type="ORF">QQX03_03425</name>
</gene>
<feature type="domain" description="NfeD-like C-terminal" evidence="6">
    <location>
        <begin position="93"/>
        <end position="146"/>
    </location>
</feature>